<keyword evidence="1" id="KW-1133">Transmembrane helix</keyword>
<keyword evidence="1" id="KW-0472">Membrane</keyword>
<organism evidence="2">
    <name type="scientific">marine sediment metagenome</name>
    <dbReference type="NCBI Taxonomy" id="412755"/>
    <lineage>
        <taxon>unclassified sequences</taxon>
        <taxon>metagenomes</taxon>
        <taxon>ecological metagenomes</taxon>
    </lineage>
</organism>
<feature type="transmembrane region" description="Helical" evidence="1">
    <location>
        <begin position="32"/>
        <end position="52"/>
    </location>
</feature>
<accession>A0A0F9LQC5</accession>
<evidence type="ECO:0000313" key="2">
    <source>
        <dbReference type="EMBL" id="KKM66615.1"/>
    </source>
</evidence>
<dbReference type="EMBL" id="LAZR01010494">
    <property type="protein sequence ID" value="KKM66615.1"/>
    <property type="molecule type" value="Genomic_DNA"/>
</dbReference>
<proteinExistence type="predicted"/>
<reference evidence="2" key="1">
    <citation type="journal article" date="2015" name="Nature">
        <title>Complex archaea that bridge the gap between prokaryotes and eukaryotes.</title>
        <authorList>
            <person name="Spang A."/>
            <person name="Saw J.H."/>
            <person name="Jorgensen S.L."/>
            <person name="Zaremba-Niedzwiedzka K."/>
            <person name="Martijn J."/>
            <person name="Lind A.E."/>
            <person name="van Eijk R."/>
            <person name="Schleper C."/>
            <person name="Guy L."/>
            <person name="Ettema T.J."/>
        </authorList>
    </citation>
    <scope>NUCLEOTIDE SEQUENCE</scope>
</reference>
<evidence type="ECO:0000256" key="1">
    <source>
        <dbReference type="SAM" id="Phobius"/>
    </source>
</evidence>
<sequence length="98" mass="10505">MKLRTGQCYILGLVLLALGGCALGYLLEPYNISASTTWGIMCIIYTGGFLIGKSSEMCNLPREKEIKGIINHELTKAIMTATPVGDVAKALAKRIGTN</sequence>
<name>A0A0F9LQC5_9ZZZZ</name>
<feature type="transmembrane region" description="Helical" evidence="1">
    <location>
        <begin position="7"/>
        <end position="26"/>
    </location>
</feature>
<dbReference type="PROSITE" id="PS51257">
    <property type="entry name" value="PROKAR_LIPOPROTEIN"/>
    <property type="match status" value="1"/>
</dbReference>
<comment type="caution">
    <text evidence="2">The sequence shown here is derived from an EMBL/GenBank/DDBJ whole genome shotgun (WGS) entry which is preliminary data.</text>
</comment>
<protein>
    <submittedName>
        <fullName evidence="2">Uncharacterized protein</fullName>
    </submittedName>
</protein>
<dbReference type="AlphaFoldDB" id="A0A0F9LQC5"/>
<keyword evidence="1" id="KW-0812">Transmembrane</keyword>
<gene>
    <name evidence="2" type="ORF">LCGC14_1479350</name>
</gene>